<dbReference type="InterPro" id="IPR014503">
    <property type="entry name" value="Clavaminate_syn-like"/>
</dbReference>
<accession>A0ABS4EUH3</accession>
<dbReference type="InterPro" id="IPR042098">
    <property type="entry name" value="TauD-like_sf"/>
</dbReference>
<keyword evidence="4" id="KW-0408">Iron</keyword>
<dbReference type="EMBL" id="JAGGJV010000011">
    <property type="protein sequence ID" value="MBP1861573.1"/>
    <property type="molecule type" value="Genomic_DNA"/>
</dbReference>
<dbReference type="InterPro" id="IPR003819">
    <property type="entry name" value="TauD/TfdA-like"/>
</dbReference>
<evidence type="ECO:0000256" key="2">
    <source>
        <dbReference type="ARBA" id="ARBA00022723"/>
    </source>
</evidence>
<sequence>MKEPNILVLADTERDIILDLVETIQKSNESLLPLDFAVRAALYAGSLPFPVREFFAEFRTSEKDPAIIVRGNPQFEEKPTPPQILPDLNSERLSADEILHLLYGSLLGDAFTWRTIQFGNLINNVLPIKGNEALPISSGSKNLFDLHTEDAFHENAGEYFGLYCLRNDERASTILSFIDDIDIAAEHLPLLFSPSFRIAPNIAHSVVEEKVLQGILFGSKSQPYIKANLNYLEGGTTDHEHADALAALVWQLNEVKQDVILERGDALYIDNYRTLHGRAPYEAKYDGTGRWLKRIYISGSIRRSRKLRAEARSRIVEGEEA</sequence>
<comment type="caution">
    <text evidence="6">The sequence shown here is derived from an EMBL/GenBank/DDBJ whole genome shotgun (WGS) entry which is preliminary data.</text>
</comment>
<evidence type="ECO:0000256" key="1">
    <source>
        <dbReference type="ARBA" id="ARBA00008425"/>
    </source>
</evidence>
<evidence type="ECO:0000259" key="5">
    <source>
        <dbReference type="Pfam" id="PF02668"/>
    </source>
</evidence>
<evidence type="ECO:0000313" key="6">
    <source>
        <dbReference type="EMBL" id="MBP1861573.1"/>
    </source>
</evidence>
<dbReference type="PIRSF" id="PIRSF019543">
    <property type="entry name" value="Clavaminate_syn"/>
    <property type="match status" value="1"/>
</dbReference>
<evidence type="ECO:0000256" key="4">
    <source>
        <dbReference type="ARBA" id="ARBA00023004"/>
    </source>
</evidence>
<evidence type="ECO:0000256" key="3">
    <source>
        <dbReference type="ARBA" id="ARBA00023002"/>
    </source>
</evidence>
<keyword evidence="7" id="KW-1185">Reference proteome</keyword>
<dbReference type="SUPFAM" id="SSF51197">
    <property type="entry name" value="Clavaminate synthase-like"/>
    <property type="match status" value="1"/>
</dbReference>
<dbReference type="Pfam" id="PF02668">
    <property type="entry name" value="TauD"/>
    <property type="match status" value="1"/>
</dbReference>
<protein>
    <recommendedName>
        <fullName evidence="5">TauD/TfdA-like domain-containing protein</fullName>
    </recommendedName>
</protein>
<keyword evidence="3" id="KW-0560">Oxidoreductase</keyword>
<dbReference type="Proteomes" id="UP000823786">
    <property type="component" value="Unassembled WGS sequence"/>
</dbReference>
<keyword evidence="2" id="KW-0479">Metal-binding</keyword>
<dbReference type="Gene3D" id="3.60.130.10">
    <property type="entry name" value="Clavaminate synthase-like"/>
    <property type="match status" value="1"/>
</dbReference>
<feature type="domain" description="TauD/TfdA-like" evidence="5">
    <location>
        <begin position="230"/>
        <end position="296"/>
    </location>
</feature>
<reference evidence="6 7" key="1">
    <citation type="submission" date="2021-03" db="EMBL/GenBank/DDBJ databases">
        <title>Genomic Encyclopedia of Type Strains, Phase IV (KMG-IV): sequencing the most valuable type-strain genomes for metagenomic binning, comparative biology and taxonomic classification.</title>
        <authorList>
            <person name="Goeker M."/>
        </authorList>
    </citation>
    <scope>NUCLEOTIDE SEQUENCE [LARGE SCALE GENOMIC DNA]</scope>
    <source>
        <strain evidence="6 7">DSM 26427</strain>
    </source>
</reference>
<gene>
    <name evidence="6" type="ORF">J2Z75_005102</name>
</gene>
<comment type="similarity">
    <text evidence="1">Belongs to the clavaminate synthase family.</text>
</comment>
<proteinExistence type="inferred from homology"/>
<name>A0ABS4EUH3_9HYPH</name>
<evidence type="ECO:0000313" key="7">
    <source>
        <dbReference type="Proteomes" id="UP000823786"/>
    </source>
</evidence>
<organism evidence="6 7">
    <name type="scientific">Rhizobium herbae</name>
    <dbReference type="NCBI Taxonomy" id="508661"/>
    <lineage>
        <taxon>Bacteria</taxon>
        <taxon>Pseudomonadati</taxon>
        <taxon>Pseudomonadota</taxon>
        <taxon>Alphaproteobacteria</taxon>
        <taxon>Hyphomicrobiales</taxon>
        <taxon>Rhizobiaceae</taxon>
        <taxon>Rhizobium/Agrobacterium group</taxon>
        <taxon>Rhizobium</taxon>
    </lineage>
</organism>
<dbReference type="RefSeq" id="WP_209856042.1">
    <property type="nucleotide sequence ID" value="NZ_JAGGJV010000011.1"/>
</dbReference>